<evidence type="ECO:0000313" key="1">
    <source>
        <dbReference type="EMBL" id="MFB9887487.1"/>
    </source>
</evidence>
<comment type="caution">
    <text evidence="1">The sequence shown here is derived from an EMBL/GenBank/DDBJ whole genome shotgun (WGS) entry which is preliminary data.</text>
</comment>
<keyword evidence="2" id="KW-1185">Reference proteome</keyword>
<protein>
    <submittedName>
        <fullName evidence="1">Tryptophan synthase subunit beta like protein</fullName>
    </submittedName>
</protein>
<gene>
    <name evidence="1" type="ORF">ACFFLH_13790</name>
</gene>
<proteinExistence type="predicted"/>
<dbReference type="Proteomes" id="UP001589628">
    <property type="component" value="Unassembled WGS sequence"/>
</dbReference>
<evidence type="ECO:0000313" key="2">
    <source>
        <dbReference type="Proteomes" id="UP001589628"/>
    </source>
</evidence>
<accession>A0ABV5ZDW7</accession>
<name>A0ABV5ZDW7_9GAMM</name>
<organism evidence="1 2">
    <name type="scientific">Balneatrix alpica</name>
    <dbReference type="NCBI Taxonomy" id="75684"/>
    <lineage>
        <taxon>Bacteria</taxon>
        <taxon>Pseudomonadati</taxon>
        <taxon>Pseudomonadota</taxon>
        <taxon>Gammaproteobacteria</taxon>
        <taxon>Oceanospirillales</taxon>
        <taxon>Balneatrichaceae</taxon>
        <taxon>Balneatrix</taxon>
    </lineage>
</organism>
<dbReference type="EMBL" id="JBHLZN010000005">
    <property type="protein sequence ID" value="MFB9887487.1"/>
    <property type="molecule type" value="Genomic_DNA"/>
</dbReference>
<reference evidence="1 2" key="1">
    <citation type="submission" date="2024-09" db="EMBL/GenBank/DDBJ databases">
        <authorList>
            <person name="Sun Q."/>
            <person name="Mori K."/>
        </authorList>
    </citation>
    <scope>NUCLEOTIDE SEQUENCE [LARGE SCALE GENOMIC DNA]</scope>
    <source>
        <strain evidence="1 2">ATCC 51285</strain>
    </source>
</reference>
<sequence length="113" mass="12591">MPYVERDASGAIVAVYATAQSQANEQIDPDSPELKSFLHQDVDSTQRLLRQSDLELQRVLEDVIDLLIDKGVLMFTELPSEAQKKLVSRKRIRTVLKNKGGILGGDDEDSLPL</sequence>
<dbReference type="RefSeq" id="WP_027311418.1">
    <property type="nucleotide sequence ID" value="NZ_JBHLZN010000005.1"/>
</dbReference>